<feature type="domain" description="NADP-dependent oxidoreductase" evidence="1">
    <location>
        <begin position="16"/>
        <end position="328"/>
    </location>
</feature>
<dbReference type="InterPro" id="IPR053135">
    <property type="entry name" value="AKR2_Oxidoreductase"/>
</dbReference>
<evidence type="ECO:0000313" key="2">
    <source>
        <dbReference type="EMBL" id="TFE36870.1"/>
    </source>
</evidence>
<accession>A0A4Y8MHA7</accession>
<protein>
    <submittedName>
        <fullName evidence="2">Aldo/keto reductase</fullName>
    </submittedName>
</protein>
<dbReference type="Pfam" id="PF00248">
    <property type="entry name" value="Aldo_ket_red"/>
    <property type="match status" value="1"/>
</dbReference>
<name>A0A4Y8MHA7_9BURK</name>
<evidence type="ECO:0000259" key="1">
    <source>
        <dbReference type="Pfam" id="PF00248"/>
    </source>
</evidence>
<dbReference type="InterPro" id="IPR036812">
    <property type="entry name" value="NAD(P)_OxRdtase_dom_sf"/>
</dbReference>
<dbReference type="EMBL" id="SNVI01000008">
    <property type="protein sequence ID" value="TFE36870.1"/>
    <property type="molecule type" value="Genomic_DNA"/>
</dbReference>
<gene>
    <name evidence="2" type="ORF">E2553_45375</name>
</gene>
<dbReference type="Proteomes" id="UP000297385">
    <property type="component" value="Unassembled WGS sequence"/>
</dbReference>
<proteinExistence type="predicted"/>
<dbReference type="AlphaFoldDB" id="A0A4Y8MHA7"/>
<dbReference type="InterPro" id="IPR023210">
    <property type="entry name" value="NADP_OxRdtase_dom"/>
</dbReference>
<evidence type="ECO:0000313" key="3">
    <source>
        <dbReference type="Proteomes" id="UP000297385"/>
    </source>
</evidence>
<organism evidence="2 3">
    <name type="scientific">Paraburkholderia dipogonis</name>
    <dbReference type="NCBI Taxonomy" id="1211383"/>
    <lineage>
        <taxon>Bacteria</taxon>
        <taxon>Pseudomonadati</taxon>
        <taxon>Pseudomonadota</taxon>
        <taxon>Betaproteobacteria</taxon>
        <taxon>Burkholderiales</taxon>
        <taxon>Burkholderiaceae</taxon>
        <taxon>Paraburkholderia</taxon>
    </lineage>
</organism>
<dbReference type="SUPFAM" id="SSF51430">
    <property type="entry name" value="NAD(P)-linked oxidoreductase"/>
    <property type="match status" value="1"/>
</dbReference>
<dbReference type="Gene3D" id="3.20.20.100">
    <property type="entry name" value="NADP-dependent oxidoreductase domain"/>
    <property type="match status" value="1"/>
</dbReference>
<reference evidence="2 3" key="1">
    <citation type="submission" date="2019-03" db="EMBL/GenBank/DDBJ databases">
        <title>Complete Genome Sequence of Paraburkholderia dipogonis ICMP 19430T, a Nitrogen-fixing Symbiont of the South African Invasive Legume Dipogon lignosus in New Zealand.</title>
        <authorList>
            <person name="De Meyer S.E."/>
        </authorList>
    </citation>
    <scope>NUCLEOTIDE SEQUENCE [LARGE SCALE GENOMIC DNA]</scope>
    <source>
        <strain evidence="2 3">ICMP 19430</strain>
    </source>
</reference>
<sequence length="330" mass="34686">MKQRDLGSTGLQVSVLGFGSGAGGGLMTKGEPADQVRAVARAMEAGITYFDTAAAYGQGHSEENLGRVLGELKAWDKIVLGTKVRFNEVDRKEPVAWVRKSVEGSLKRLKHDRIDLLQLHNPVCNGAKGSSPTEDDVPVAEVLAGVAEGMQQVQKEGLVGHLGYTGLGDTEALHAIARDTRFKSVQVYFNALNPSAGYAGATGASQDYDGLIDTCAASGVGVLAFRVLANGALVARADRHPIAGIPNAPLDGGPTYEGHVEGARALMPIVDELGLESGLELGFRFALSKEGVSSVLVGFSDLGQLEDAIRWAERGPLPASTMDRIVALAR</sequence>
<comment type="caution">
    <text evidence="2">The sequence shown here is derived from an EMBL/GenBank/DDBJ whole genome shotgun (WGS) entry which is preliminary data.</text>
</comment>
<dbReference type="RefSeq" id="WP_134466791.1">
    <property type="nucleotide sequence ID" value="NZ_SNVI01000008.1"/>
</dbReference>
<dbReference type="PANTHER" id="PTHR43312:SF1">
    <property type="entry name" value="NADP-DEPENDENT OXIDOREDUCTASE DOMAIN-CONTAINING PROTEIN"/>
    <property type="match status" value="1"/>
</dbReference>
<dbReference type="PANTHER" id="PTHR43312">
    <property type="entry name" value="D-THREO-ALDOSE 1-DEHYDROGENASE"/>
    <property type="match status" value="1"/>
</dbReference>